<proteinExistence type="predicted"/>
<comment type="caution">
    <text evidence="2">The sequence shown here is derived from an EMBL/GenBank/DDBJ whole genome shotgun (WGS) entry which is preliminary data.</text>
</comment>
<organism evidence="2 3">
    <name type="scientific">Robinsoniella peoriensis</name>
    <dbReference type="NCBI Taxonomy" id="180332"/>
    <lineage>
        <taxon>Bacteria</taxon>
        <taxon>Bacillati</taxon>
        <taxon>Bacillota</taxon>
        <taxon>Clostridia</taxon>
        <taxon>Lachnospirales</taxon>
        <taxon>Lachnospiraceae</taxon>
        <taxon>Robinsoniella</taxon>
    </lineage>
</organism>
<evidence type="ECO:0000313" key="2">
    <source>
        <dbReference type="EMBL" id="TLC99957.1"/>
    </source>
</evidence>
<dbReference type="RefSeq" id="WP_156042758.1">
    <property type="nucleotide sequence ID" value="NZ_QGQD01000060.1"/>
</dbReference>
<dbReference type="Proteomes" id="UP000306509">
    <property type="component" value="Unassembled WGS sequence"/>
</dbReference>
<keyword evidence="1" id="KW-0812">Transmembrane</keyword>
<gene>
    <name evidence="2" type="ORF">DSM106044_03046</name>
</gene>
<accession>A0A4V6HRQ4</accession>
<protein>
    <submittedName>
        <fullName evidence="2">Uncharacterized protein</fullName>
    </submittedName>
</protein>
<reference evidence="2 3" key="1">
    <citation type="journal article" date="2019" name="Anaerobe">
        <title>Detection of Robinsoniella peoriensis in multiple bone samples of a trauma patient.</title>
        <authorList>
            <person name="Schrottner P."/>
            <person name="Hartwich K."/>
            <person name="Bunk B."/>
            <person name="Schober I."/>
            <person name="Helbig S."/>
            <person name="Rudolph W.W."/>
            <person name="Gunzer F."/>
        </authorList>
    </citation>
    <scope>NUCLEOTIDE SEQUENCE [LARGE SCALE GENOMIC DNA]</scope>
    <source>
        <strain evidence="2 3">DSM 106044</strain>
    </source>
</reference>
<evidence type="ECO:0000256" key="1">
    <source>
        <dbReference type="SAM" id="Phobius"/>
    </source>
</evidence>
<dbReference type="EMBL" id="QGQD01000060">
    <property type="protein sequence ID" value="TLC99957.1"/>
    <property type="molecule type" value="Genomic_DNA"/>
</dbReference>
<dbReference type="AlphaFoldDB" id="A0A4V6HRQ4"/>
<keyword evidence="1" id="KW-1133">Transmembrane helix</keyword>
<sequence>MAAAFGIMILIGFIIMLYGCIKINTHYDIIIDDWEQEAYLKMINKKY</sequence>
<name>A0A4V6HRQ4_9FIRM</name>
<feature type="transmembrane region" description="Helical" evidence="1">
    <location>
        <begin position="6"/>
        <end position="24"/>
    </location>
</feature>
<evidence type="ECO:0000313" key="3">
    <source>
        <dbReference type="Proteomes" id="UP000306509"/>
    </source>
</evidence>
<keyword evidence="1" id="KW-0472">Membrane</keyword>
<dbReference type="STRING" id="180332.GCA_000797495_03359"/>
<keyword evidence="3" id="KW-1185">Reference proteome</keyword>